<evidence type="ECO:0000313" key="2">
    <source>
        <dbReference type="EMBL" id="VDI24985.1"/>
    </source>
</evidence>
<gene>
    <name evidence="2" type="ORF">MGAL_10B065566</name>
</gene>
<feature type="non-terminal residue" evidence="2">
    <location>
        <position position="1"/>
    </location>
</feature>
<dbReference type="InterPro" id="IPR016187">
    <property type="entry name" value="CTDL_fold"/>
</dbReference>
<dbReference type="SUPFAM" id="SSF56436">
    <property type="entry name" value="C-type lectin-like"/>
    <property type="match status" value="1"/>
</dbReference>
<dbReference type="EMBL" id="UYJE01004096">
    <property type="protein sequence ID" value="VDI24985.1"/>
    <property type="molecule type" value="Genomic_DNA"/>
</dbReference>
<dbReference type="InterPro" id="IPR001304">
    <property type="entry name" value="C-type_lectin-like"/>
</dbReference>
<proteinExistence type="predicted"/>
<dbReference type="Pfam" id="PF00059">
    <property type="entry name" value="Lectin_C"/>
    <property type="match status" value="1"/>
</dbReference>
<reference evidence="2" key="1">
    <citation type="submission" date="2018-11" db="EMBL/GenBank/DDBJ databases">
        <authorList>
            <person name="Alioto T."/>
            <person name="Alioto T."/>
        </authorList>
    </citation>
    <scope>NUCLEOTIDE SEQUENCE</scope>
</reference>
<evidence type="ECO:0000259" key="1">
    <source>
        <dbReference type="Pfam" id="PF00059"/>
    </source>
</evidence>
<organism evidence="2 3">
    <name type="scientific">Mytilus galloprovincialis</name>
    <name type="common">Mediterranean mussel</name>
    <dbReference type="NCBI Taxonomy" id="29158"/>
    <lineage>
        <taxon>Eukaryota</taxon>
        <taxon>Metazoa</taxon>
        <taxon>Spiralia</taxon>
        <taxon>Lophotrochozoa</taxon>
        <taxon>Mollusca</taxon>
        <taxon>Bivalvia</taxon>
        <taxon>Autobranchia</taxon>
        <taxon>Pteriomorphia</taxon>
        <taxon>Mytilida</taxon>
        <taxon>Mytiloidea</taxon>
        <taxon>Mytilidae</taxon>
        <taxon>Mytilinae</taxon>
        <taxon>Mytilus</taxon>
    </lineage>
</organism>
<sequence length="65" mass="7453">MIYDDIKQDCKNKGASLAEVDSPQKQSYFEHFLAERPHARVCVAGEEKVDNTWTLDDGTLLTYFN</sequence>
<evidence type="ECO:0000313" key="3">
    <source>
        <dbReference type="Proteomes" id="UP000596742"/>
    </source>
</evidence>
<accession>A0A8B6DW99</accession>
<keyword evidence="3" id="KW-1185">Reference proteome</keyword>
<name>A0A8B6DW99_MYTGA</name>
<feature type="domain" description="C-type lectin" evidence="1">
    <location>
        <begin position="2"/>
        <end position="62"/>
    </location>
</feature>
<dbReference type="AlphaFoldDB" id="A0A8B6DW99"/>
<protein>
    <recommendedName>
        <fullName evidence="1">C-type lectin domain-containing protein</fullName>
    </recommendedName>
</protein>
<dbReference type="Proteomes" id="UP000596742">
    <property type="component" value="Unassembled WGS sequence"/>
</dbReference>
<dbReference type="InterPro" id="IPR016186">
    <property type="entry name" value="C-type_lectin-like/link_sf"/>
</dbReference>
<dbReference type="Gene3D" id="3.10.100.10">
    <property type="entry name" value="Mannose-Binding Protein A, subunit A"/>
    <property type="match status" value="1"/>
</dbReference>
<comment type="caution">
    <text evidence="2">The sequence shown here is derived from an EMBL/GenBank/DDBJ whole genome shotgun (WGS) entry which is preliminary data.</text>
</comment>